<evidence type="ECO:0000256" key="1">
    <source>
        <dbReference type="SAM" id="MobiDB-lite"/>
    </source>
</evidence>
<feature type="compositionally biased region" description="Basic and acidic residues" evidence="1">
    <location>
        <begin position="10"/>
        <end position="20"/>
    </location>
</feature>
<evidence type="ECO:0000313" key="3">
    <source>
        <dbReference type="Proteomes" id="UP000799437"/>
    </source>
</evidence>
<gene>
    <name evidence="2" type="ORF">EJ05DRAFT_498590</name>
</gene>
<reference evidence="2" key="1">
    <citation type="journal article" date="2020" name="Stud. Mycol.">
        <title>101 Dothideomycetes genomes: a test case for predicting lifestyles and emergence of pathogens.</title>
        <authorList>
            <person name="Haridas S."/>
            <person name="Albert R."/>
            <person name="Binder M."/>
            <person name="Bloem J."/>
            <person name="Labutti K."/>
            <person name="Salamov A."/>
            <person name="Andreopoulos B."/>
            <person name="Baker S."/>
            <person name="Barry K."/>
            <person name="Bills G."/>
            <person name="Bluhm B."/>
            <person name="Cannon C."/>
            <person name="Castanera R."/>
            <person name="Culley D."/>
            <person name="Daum C."/>
            <person name="Ezra D."/>
            <person name="Gonzalez J."/>
            <person name="Henrissat B."/>
            <person name="Kuo A."/>
            <person name="Liang C."/>
            <person name="Lipzen A."/>
            <person name="Lutzoni F."/>
            <person name="Magnuson J."/>
            <person name="Mondo S."/>
            <person name="Nolan M."/>
            <person name="Ohm R."/>
            <person name="Pangilinan J."/>
            <person name="Park H.-J."/>
            <person name="Ramirez L."/>
            <person name="Alfaro M."/>
            <person name="Sun H."/>
            <person name="Tritt A."/>
            <person name="Yoshinaga Y."/>
            <person name="Zwiers L.-H."/>
            <person name="Turgeon B."/>
            <person name="Goodwin S."/>
            <person name="Spatafora J."/>
            <person name="Crous P."/>
            <person name="Grigoriev I."/>
        </authorList>
    </citation>
    <scope>NUCLEOTIDE SEQUENCE</scope>
    <source>
        <strain evidence="2">CBS 121739</strain>
    </source>
</reference>
<dbReference type="EMBL" id="ML996568">
    <property type="protein sequence ID" value="KAF2760637.1"/>
    <property type="molecule type" value="Genomic_DNA"/>
</dbReference>
<dbReference type="Proteomes" id="UP000799437">
    <property type="component" value="Unassembled WGS sequence"/>
</dbReference>
<organism evidence="2 3">
    <name type="scientific">Pseudovirgaria hyperparasitica</name>
    <dbReference type="NCBI Taxonomy" id="470096"/>
    <lineage>
        <taxon>Eukaryota</taxon>
        <taxon>Fungi</taxon>
        <taxon>Dikarya</taxon>
        <taxon>Ascomycota</taxon>
        <taxon>Pezizomycotina</taxon>
        <taxon>Dothideomycetes</taxon>
        <taxon>Dothideomycetes incertae sedis</taxon>
        <taxon>Acrospermales</taxon>
        <taxon>Acrospermaceae</taxon>
        <taxon>Pseudovirgaria</taxon>
    </lineage>
</organism>
<dbReference type="GeneID" id="54487760"/>
<name>A0A6A6WG87_9PEZI</name>
<keyword evidence="3" id="KW-1185">Reference proteome</keyword>
<feature type="region of interest" description="Disordered" evidence="1">
    <location>
        <begin position="58"/>
        <end position="83"/>
    </location>
</feature>
<feature type="compositionally biased region" description="Polar residues" evidence="1">
    <location>
        <begin position="61"/>
        <end position="77"/>
    </location>
</feature>
<feature type="region of interest" description="Disordered" evidence="1">
    <location>
        <begin position="1"/>
        <end position="35"/>
    </location>
</feature>
<evidence type="ECO:0000313" key="2">
    <source>
        <dbReference type="EMBL" id="KAF2760637.1"/>
    </source>
</evidence>
<feature type="region of interest" description="Disordered" evidence="1">
    <location>
        <begin position="126"/>
        <end position="145"/>
    </location>
</feature>
<protein>
    <submittedName>
        <fullName evidence="2">Uncharacterized protein</fullName>
    </submittedName>
</protein>
<proteinExistence type="predicted"/>
<sequence>MSVSIGTSDAKAEVQARSETSKGNGGGSTEVISKNGFCNENSSTLTCGSALDYMSFDKSPETTGLSSSRQPMRSVLSQDKKVIHQPVKDYPDISVRMTGKAPFDAESNWQRPMINELAAGEEKLFGGSKSSISRVEGSYQDERKG</sequence>
<dbReference type="AlphaFoldDB" id="A0A6A6WG87"/>
<dbReference type="RefSeq" id="XP_033603088.1">
    <property type="nucleotide sequence ID" value="XM_033746706.1"/>
</dbReference>
<accession>A0A6A6WG87</accession>